<evidence type="ECO:0000256" key="3">
    <source>
        <dbReference type="ARBA" id="ARBA00004496"/>
    </source>
</evidence>
<evidence type="ECO:0000256" key="13">
    <source>
        <dbReference type="ARBA" id="ARBA00022984"/>
    </source>
</evidence>
<evidence type="ECO:0000256" key="5">
    <source>
        <dbReference type="ARBA" id="ARBA00012518"/>
    </source>
</evidence>
<evidence type="ECO:0000259" key="21">
    <source>
        <dbReference type="PROSITE" id="PS51387"/>
    </source>
</evidence>
<dbReference type="InterPro" id="IPR011601">
    <property type="entry name" value="MurB_C"/>
</dbReference>
<dbReference type="Gene3D" id="3.30.465.10">
    <property type="match status" value="1"/>
</dbReference>
<evidence type="ECO:0000313" key="22">
    <source>
        <dbReference type="EMBL" id="HHO74582.1"/>
    </source>
</evidence>
<protein>
    <recommendedName>
        <fullName evidence="6 19">UDP-N-acetylenolpyruvoylglucosamine reductase</fullName>
        <ecNumber evidence="5 19">1.3.1.98</ecNumber>
    </recommendedName>
    <alternativeName>
        <fullName evidence="17 19">UDP-N-acetylmuramate dehydrogenase</fullName>
    </alternativeName>
</protein>
<evidence type="ECO:0000256" key="7">
    <source>
        <dbReference type="ARBA" id="ARBA00022490"/>
    </source>
</evidence>
<evidence type="ECO:0000256" key="6">
    <source>
        <dbReference type="ARBA" id="ARBA00015188"/>
    </source>
</evidence>
<dbReference type="UniPathway" id="UPA00219"/>
<evidence type="ECO:0000256" key="4">
    <source>
        <dbReference type="ARBA" id="ARBA00004752"/>
    </source>
</evidence>
<evidence type="ECO:0000256" key="20">
    <source>
        <dbReference type="SAM" id="MobiDB-lite"/>
    </source>
</evidence>
<evidence type="ECO:0000256" key="16">
    <source>
        <dbReference type="ARBA" id="ARBA00023316"/>
    </source>
</evidence>
<evidence type="ECO:0000256" key="9">
    <source>
        <dbReference type="ARBA" id="ARBA00022630"/>
    </source>
</evidence>
<keyword evidence="16 19" id="KW-0961">Cell wall biogenesis/degradation</keyword>
<keyword evidence="8 19" id="KW-0132">Cell division</keyword>
<dbReference type="PANTHER" id="PTHR21071:SF4">
    <property type="entry name" value="UDP-N-ACETYLENOLPYRUVOYLGLUCOSAMINE REDUCTASE"/>
    <property type="match status" value="1"/>
</dbReference>
<dbReference type="PROSITE" id="PS51387">
    <property type="entry name" value="FAD_PCMH"/>
    <property type="match status" value="1"/>
</dbReference>
<dbReference type="Gene3D" id="3.90.78.10">
    <property type="entry name" value="UDP-N-acetylenolpyruvoylglucosamine reductase, C-terminal domain"/>
    <property type="match status" value="1"/>
</dbReference>
<evidence type="ECO:0000256" key="19">
    <source>
        <dbReference type="HAMAP-Rule" id="MF_00037"/>
    </source>
</evidence>
<keyword evidence="9 19" id="KW-0285">Flavoprotein</keyword>
<evidence type="ECO:0000256" key="18">
    <source>
        <dbReference type="ARBA" id="ARBA00048914"/>
    </source>
</evidence>
<comment type="pathway">
    <text evidence="4 19">Cell wall biogenesis; peptidoglycan biosynthesis.</text>
</comment>
<dbReference type="AlphaFoldDB" id="A0A7C5T0Z0"/>
<dbReference type="InterPro" id="IPR016169">
    <property type="entry name" value="FAD-bd_PCMH_sub2"/>
</dbReference>
<keyword evidence="14 19" id="KW-0560">Oxidoreductase</keyword>
<evidence type="ECO:0000256" key="8">
    <source>
        <dbReference type="ARBA" id="ARBA00022618"/>
    </source>
</evidence>
<proteinExistence type="inferred from homology"/>
<dbReference type="NCBIfam" id="NF010480">
    <property type="entry name" value="PRK13905.1"/>
    <property type="match status" value="1"/>
</dbReference>
<keyword evidence="15 19" id="KW-0131">Cell cycle</keyword>
<dbReference type="EC" id="1.3.1.98" evidence="5 19"/>
<evidence type="ECO:0000256" key="2">
    <source>
        <dbReference type="ARBA" id="ARBA00003921"/>
    </source>
</evidence>
<feature type="active site" description="Proton donor" evidence="19">
    <location>
        <position position="210"/>
    </location>
</feature>
<dbReference type="GO" id="GO:0071949">
    <property type="term" value="F:FAD binding"/>
    <property type="evidence" value="ECO:0007669"/>
    <property type="project" value="InterPro"/>
</dbReference>
<dbReference type="GO" id="GO:0005829">
    <property type="term" value="C:cytosol"/>
    <property type="evidence" value="ECO:0007669"/>
    <property type="project" value="TreeGrafter"/>
</dbReference>
<keyword evidence="12 19" id="KW-0133">Cell shape</keyword>
<organism evidence="22">
    <name type="scientific">Thermocrinis ruber</name>
    <dbReference type="NCBI Taxonomy" id="75906"/>
    <lineage>
        <taxon>Bacteria</taxon>
        <taxon>Pseudomonadati</taxon>
        <taxon>Aquificota</taxon>
        <taxon>Aquificia</taxon>
        <taxon>Aquificales</taxon>
        <taxon>Aquificaceae</taxon>
        <taxon>Thermocrinis</taxon>
    </lineage>
</organism>
<comment type="subcellular location">
    <subcellularLocation>
        <location evidence="3 19">Cytoplasm</location>
    </subcellularLocation>
</comment>
<evidence type="ECO:0000256" key="10">
    <source>
        <dbReference type="ARBA" id="ARBA00022827"/>
    </source>
</evidence>
<comment type="catalytic activity">
    <reaction evidence="18 19">
        <text>UDP-N-acetyl-alpha-D-muramate + NADP(+) = UDP-N-acetyl-3-O-(1-carboxyvinyl)-alpha-D-glucosamine + NADPH + H(+)</text>
        <dbReference type="Rhea" id="RHEA:12248"/>
        <dbReference type="ChEBI" id="CHEBI:15378"/>
        <dbReference type="ChEBI" id="CHEBI:57783"/>
        <dbReference type="ChEBI" id="CHEBI:58349"/>
        <dbReference type="ChEBI" id="CHEBI:68483"/>
        <dbReference type="ChEBI" id="CHEBI:70757"/>
        <dbReference type="EC" id="1.3.1.98"/>
    </reaction>
</comment>
<dbReference type="Gene3D" id="3.30.43.10">
    <property type="entry name" value="Uridine Diphospho-n-acetylenolpyruvylglucosamine Reductase, domain 2"/>
    <property type="match status" value="1"/>
</dbReference>
<dbReference type="GO" id="GO:0008762">
    <property type="term" value="F:UDP-N-acetylmuramate dehydrogenase activity"/>
    <property type="evidence" value="ECO:0007669"/>
    <property type="project" value="UniProtKB-UniRule"/>
</dbReference>
<dbReference type="InterPro" id="IPR006094">
    <property type="entry name" value="Oxid_FAD_bind_N"/>
</dbReference>
<dbReference type="Pfam" id="PF02873">
    <property type="entry name" value="MurB_C"/>
    <property type="match status" value="1"/>
</dbReference>
<dbReference type="GO" id="GO:0051301">
    <property type="term" value="P:cell division"/>
    <property type="evidence" value="ECO:0007669"/>
    <property type="project" value="UniProtKB-KW"/>
</dbReference>
<evidence type="ECO:0000256" key="14">
    <source>
        <dbReference type="ARBA" id="ARBA00023002"/>
    </source>
</evidence>
<name>A0A7C5T0Z0_9AQUI</name>
<evidence type="ECO:0000256" key="15">
    <source>
        <dbReference type="ARBA" id="ARBA00023306"/>
    </source>
</evidence>
<sequence length="297" mass="33014">MKLEKNLSLSKYTTIGIGGIAKYMAFPENAKQVKECLKIAQWEDIPLFVLGRGANTIFGDFEGIVINTKMLRDLKIKEQDGGLEITAQAGVPLNTLVELGVKENLEGIYRLVGFPATVGGAIAMNAGAFGYEISQHLKAVKFLSYEGEEILLKREDLSFSYRSSPFPSMGIILEAVFFFPKLNYSVYEEYERIKSKRKESQPIQMPTAGSTFKNPPTDSAGRLLEKVGMKGYRVGQVAFSEKHANFLINLGGAVFEDVVKIINHAKRRVFEEFGIELEEEVRLVESCSAYGWKVSGA</sequence>
<dbReference type="SUPFAM" id="SSF56194">
    <property type="entry name" value="Uridine diphospho-N-Acetylenolpyruvylglucosamine reductase, MurB, C-terminal domain"/>
    <property type="match status" value="1"/>
</dbReference>
<dbReference type="InterPro" id="IPR036635">
    <property type="entry name" value="MurB_C_sf"/>
</dbReference>
<feature type="active site" evidence="19">
    <location>
        <position position="280"/>
    </location>
</feature>
<evidence type="ECO:0000256" key="12">
    <source>
        <dbReference type="ARBA" id="ARBA00022960"/>
    </source>
</evidence>
<comment type="similarity">
    <text evidence="19">Belongs to the MurB family.</text>
</comment>
<accession>A0A7C5T0Z0</accession>
<evidence type="ECO:0000256" key="1">
    <source>
        <dbReference type="ARBA" id="ARBA00001974"/>
    </source>
</evidence>
<dbReference type="PANTHER" id="PTHR21071">
    <property type="entry name" value="UDP-N-ACETYLENOLPYRUVOYLGLUCOSAMINE REDUCTASE"/>
    <property type="match status" value="1"/>
</dbReference>
<dbReference type="EMBL" id="DSAC01000100">
    <property type="protein sequence ID" value="HHO74582.1"/>
    <property type="molecule type" value="Genomic_DNA"/>
</dbReference>
<feature type="region of interest" description="Disordered" evidence="20">
    <location>
        <begin position="198"/>
        <end position="217"/>
    </location>
</feature>
<dbReference type="GO" id="GO:0009252">
    <property type="term" value="P:peptidoglycan biosynthetic process"/>
    <property type="evidence" value="ECO:0007669"/>
    <property type="project" value="UniProtKB-UniRule"/>
</dbReference>
<dbReference type="InterPro" id="IPR016167">
    <property type="entry name" value="FAD-bd_PCMH_sub1"/>
</dbReference>
<keyword evidence="13 19" id="KW-0573">Peptidoglycan synthesis</keyword>
<dbReference type="GO" id="GO:0008360">
    <property type="term" value="P:regulation of cell shape"/>
    <property type="evidence" value="ECO:0007669"/>
    <property type="project" value="UniProtKB-KW"/>
</dbReference>
<feature type="compositionally biased region" description="Polar residues" evidence="20">
    <location>
        <begin position="201"/>
        <end position="217"/>
    </location>
</feature>
<comment type="function">
    <text evidence="2 19">Cell wall formation.</text>
</comment>
<dbReference type="InterPro" id="IPR036318">
    <property type="entry name" value="FAD-bd_PCMH-like_sf"/>
</dbReference>
<feature type="domain" description="FAD-binding PCMH-type" evidence="21">
    <location>
        <begin position="16"/>
        <end position="182"/>
    </location>
</feature>
<evidence type="ECO:0000256" key="17">
    <source>
        <dbReference type="ARBA" id="ARBA00031026"/>
    </source>
</evidence>
<comment type="caution">
    <text evidence="22">The sequence shown here is derived from an EMBL/GenBank/DDBJ whole genome shotgun (WGS) entry which is preliminary data.</text>
</comment>
<dbReference type="InterPro" id="IPR003170">
    <property type="entry name" value="MurB"/>
</dbReference>
<keyword evidence="10 19" id="KW-0274">FAD</keyword>
<feature type="active site" evidence="19">
    <location>
        <position position="162"/>
    </location>
</feature>
<dbReference type="Pfam" id="PF01565">
    <property type="entry name" value="FAD_binding_4"/>
    <property type="match status" value="1"/>
</dbReference>
<dbReference type="InterPro" id="IPR016166">
    <property type="entry name" value="FAD-bd_PCMH"/>
</dbReference>
<gene>
    <name evidence="19 22" type="primary">murB</name>
    <name evidence="22" type="ORF">ENN04_08150</name>
</gene>
<keyword evidence="7 19" id="KW-0963">Cytoplasm</keyword>
<dbReference type="SUPFAM" id="SSF56176">
    <property type="entry name" value="FAD-binding/transporter-associated domain-like"/>
    <property type="match status" value="1"/>
</dbReference>
<comment type="cofactor">
    <cofactor evidence="1 19">
        <name>FAD</name>
        <dbReference type="ChEBI" id="CHEBI:57692"/>
    </cofactor>
</comment>
<evidence type="ECO:0000256" key="11">
    <source>
        <dbReference type="ARBA" id="ARBA00022857"/>
    </source>
</evidence>
<reference evidence="22" key="1">
    <citation type="journal article" date="2020" name="mSystems">
        <title>Genome- and Community-Level Interaction Insights into Carbon Utilization and Element Cycling Functions of Hydrothermarchaeota in Hydrothermal Sediment.</title>
        <authorList>
            <person name="Zhou Z."/>
            <person name="Liu Y."/>
            <person name="Xu W."/>
            <person name="Pan J."/>
            <person name="Luo Z.H."/>
            <person name="Li M."/>
        </authorList>
    </citation>
    <scope>NUCLEOTIDE SEQUENCE [LARGE SCALE GENOMIC DNA]</scope>
    <source>
        <strain evidence="22">SpSt-114</strain>
    </source>
</reference>
<dbReference type="NCBIfam" id="TIGR00179">
    <property type="entry name" value="murB"/>
    <property type="match status" value="1"/>
</dbReference>
<dbReference type="HAMAP" id="MF_00037">
    <property type="entry name" value="MurB"/>
    <property type="match status" value="1"/>
</dbReference>
<dbReference type="GO" id="GO:0071555">
    <property type="term" value="P:cell wall organization"/>
    <property type="evidence" value="ECO:0007669"/>
    <property type="project" value="UniProtKB-KW"/>
</dbReference>
<keyword evidence="11 19" id="KW-0521">NADP</keyword>